<protein>
    <submittedName>
        <fullName evidence="1">Uncharacterized protein</fullName>
    </submittedName>
</protein>
<reference evidence="1" key="1">
    <citation type="submission" date="2021-05" db="EMBL/GenBank/DDBJ databases">
        <authorList>
            <person name="Scholz U."/>
            <person name="Mascher M."/>
            <person name="Fiebig A."/>
        </authorList>
    </citation>
    <scope>NUCLEOTIDE SEQUENCE [LARGE SCALE GENOMIC DNA]</scope>
</reference>
<accession>A0ACD5UVC7</accession>
<dbReference type="EnsemblPlants" id="AVESA.00010b.r2.2CG0321750.1">
    <property type="protein sequence ID" value="AVESA.00010b.r2.2CG0321750.1.CDS.1"/>
    <property type="gene ID" value="AVESA.00010b.r2.2CG0321750"/>
</dbReference>
<sequence length="81" mass="9432">MIHLPFMGAKVFLQVFQVSAPLLWPLNLWLPLARRLPEACAVLCDTLDAHVSWLIRAYARRGSRRRDDDEVHRHPILDLAY</sequence>
<reference evidence="1" key="2">
    <citation type="submission" date="2025-09" db="UniProtKB">
        <authorList>
            <consortium name="EnsemblPlants"/>
        </authorList>
    </citation>
    <scope>IDENTIFICATION</scope>
</reference>
<keyword evidence="2" id="KW-1185">Reference proteome</keyword>
<proteinExistence type="predicted"/>
<dbReference type="Proteomes" id="UP001732700">
    <property type="component" value="Chromosome 2C"/>
</dbReference>
<organism evidence="1 2">
    <name type="scientific">Avena sativa</name>
    <name type="common">Oat</name>
    <dbReference type="NCBI Taxonomy" id="4498"/>
    <lineage>
        <taxon>Eukaryota</taxon>
        <taxon>Viridiplantae</taxon>
        <taxon>Streptophyta</taxon>
        <taxon>Embryophyta</taxon>
        <taxon>Tracheophyta</taxon>
        <taxon>Spermatophyta</taxon>
        <taxon>Magnoliopsida</taxon>
        <taxon>Liliopsida</taxon>
        <taxon>Poales</taxon>
        <taxon>Poaceae</taxon>
        <taxon>BOP clade</taxon>
        <taxon>Pooideae</taxon>
        <taxon>Poodae</taxon>
        <taxon>Poeae</taxon>
        <taxon>Poeae Chloroplast Group 1 (Aveneae type)</taxon>
        <taxon>Aveninae</taxon>
        <taxon>Avena</taxon>
    </lineage>
</organism>
<evidence type="ECO:0000313" key="2">
    <source>
        <dbReference type="Proteomes" id="UP001732700"/>
    </source>
</evidence>
<name>A0ACD5UVC7_AVESA</name>
<evidence type="ECO:0000313" key="1">
    <source>
        <dbReference type="EnsemblPlants" id="AVESA.00010b.r2.2CG0321750.1.CDS.1"/>
    </source>
</evidence>